<dbReference type="Proteomes" id="UP001329430">
    <property type="component" value="Chromosome 7"/>
</dbReference>
<dbReference type="PANTHER" id="PTHR47080">
    <property type="entry name" value="CHROMOSOME 16 OPEN READING FRAME 96"/>
    <property type="match status" value="1"/>
</dbReference>
<feature type="coiled-coil region" evidence="1">
    <location>
        <begin position="2"/>
        <end position="107"/>
    </location>
</feature>
<reference evidence="3 4" key="1">
    <citation type="journal article" date="2024" name="Insects">
        <title>An Improved Chromosome-Level Genome Assembly of the Firefly Pyrocoelia pectoralis.</title>
        <authorList>
            <person name="Fu X."/>
            <person name="Meyer-Rochow V.B."/>
            <person name="Ballantyne L."/>
            <person name="Zhu X."/>
        </authorList>
    </citation>
    <scope>NUCLEOTIDE SEQUENCE [LARGE SCALE GENOMIC DNA]</scope>
    <source>
        <strain evidence="3">XCY_ONT2</strain>
    </source>
</reference>
<organism evidence="3 4">
    <name type="scientific">Pyrocoelia pectoralis</name>
    <dbReference type="NCBI Taxonomy" id="417401"/>
    <lineage>
        <taxon>Eukaryota</taxon>
        <taxon>Metazoa</taxon>
        <taxon>Ecdysozoa</taxon>
        <taxon>Arthropoda</taxon>
        <taxon>Hexapoda</taxon>
        <taxon>Insecta</taxon>
        <taxon>Pterygota</taxon>
        <taxon>Neoptera</taxon>
        <taxon>Endopterygota</taxon>
        <taxon>Coleoptera</taxon>
        <taxon>Polyphaga</taxon>
        <taxon>Elateriformia</taxon>
        <taxon>Elateroidea</taxon>
        <taxon>Lampyridae</taxon>
        <taxon>Lampyrinae</taxon>
        <taxon>Pyrocoelia</taxon>
    </lineage>
</organism>
<evidence type="ECO:0000313" key="4">
    <source>
        <dbReference type="Proteomes" id="UP001329430"/>
    </source>
</evidence>
<dbReference type="InterPro" id="IPR032013">
    <property type="entry name" value="DUF4795"/>
</dbReference>
<evidence type="ECO:0000256" key="1">
    <source>
        <dbReference type="SAM" id="Coils"/>
    </source>
</evidence>
<keyword evidence="1" id="KW-0175">Coiled coil</keyword>
<protein>
    <recommendedName>
        <fullName evidence="2">DUF4795 domain-containing protein</fullName>
    </recommendedName>
</protein>
<dbReference type="EMBL" id="JAVRBK010000007">
    <property type="protein sequence ID" value="KAK5640727.1"/>
    <property type="molecule type" value="Genomic_DNA"/>
</dbReference>
<evidence type="ECO:0000313" key="3">
    <source>
        <dbReference type="EMBL" id="KAK5640727.1"/>
    </source>
</evidence>
<sequence length="233" mass="26493">MILAMQKEVENLTAATATLMEEKGNRQEHMDALLEQIELLKTVKADREDLEDALANKADTCAVNRKVSHDQFDAAYDDLSRNIEEALNKLLEQETLWQQALRDIQNEMEHKLDKDELGPLKDFIQNKIKMLQDRLKALAGLRKDTEAAGAKSKYLRDVNCISCDKDVVMRKEMDPSLMTPAPGLPPTKSMGPYLAYELDQLRKEQKGKEQKSAAYGRNMNHFENALSSAKLDR</sequence>
<proteinExistence type="predicted"/>
<dbReference type="Pfam" id="PF16043">
    <property type="entry name" value="DUF4795"/>
    <property type="match status" value="1"/>
</dbReference>
<gene>
    <name evidence="3" type="ORF">RI129_009274</name>
</gene>
<dbReference type="AlphaFoldDB" id="A0AAN7ZEQ4"/>
<dbReference type="PANTHER" id="PTHR47080:SF1">
    <property type="entry name" value="CHROMOSOME 16 OPEN READING FRAME 96"/>
    <property type="match status" value="1"/>
</dbReference>
<comment type="caution">
    <text evidence="3">The sequence shown here is derived from an EMBL/GenBank/DDBJ whole genome shotgun (WGS) entry which is preliminary data.</text>
</comment>
<name>A0AAN7ZEQ4_9COLE</name>
<accession>A0AAN7ZEQ4</accession>
<evidence type="ECO:0000259" key="2">
    <source>
        <dbReference type="Pfam" id="PF16043"/>
    </source>
</evidence>
<feature type="domain" description="DUF4795" evidence="2">
    <location>
        <begin position="1"/>
        <end position="193"/>
    </location>
</feature>
<keyword evidence="4" id="KW-1185">Reference proteome</keyword>